<dbReference type="PANTHER" id="PTHR47347:SF2">
    <property type="entry name" value="GOLGIN CANDIDATE 5"/>
    <property type="match status" value="1"/>
</dbReference>
<dbReference type="Gramene" id="EOY15069">
    <property type="protein sequence ID" value="EOY15069"/>
    <property type="gene ID" value="TCM_034251"/>
</dbReference>
<dbReference type="EMBL" id="CM001886">
    <property type="protein sequence ID" value="EOY15069.1"/>
    <property type="molecule type" value="Genomic_DNA"/>
</dbReference>
<feature type="coiled-coil region" evidence="1">
    <location>
        <begin position="28"/>
        <end position="55"/>
    </location>
</feature>
<keyword evidence="1" id="KW-0175">Coiled coil</keyword>
<organism evidence="2 3">
    <name type="scientific">Theobroma cacao</name>
    <name type="common">Cacao</name>
    <name type="synonym">Cocoa</name>
    <dbReference type="NCBI Taxonomy" id="3641"/>
    <lineage>
        <taxon>Eukaryota</taxon>
        <taxon>Viridiplantae</taxon>
        <taxon>Streptophyta</taxon>
        <taxon>Embryophyta</taxon>
        <taxon>Tracheophyta</taxon>
        <taxon>Spermatophyta</taxon>
        <taxon>Magnoliopsida</taxon>
        <taxon>eudicotyledons</taxon>
        <taxon>Gunneridae</taxon>
        <taxon>Pentapetalae</taxon>
        <taxon>rosids</taxon>
        <taxon>malvids</taxon>
        <taxon>Malvales</taxon>
        <taxon>Malvaceae</taxon>
        <taxon>Byttnerioideae</taxon>
        <taxon>Theobroma</taxon>
    </lineage>
</organism>
<gene>
    <name evidence="2" type="ORF">TCM_034251</name>
</gene>
<dbReference type="Proteomes" id="UP000026915">
    <property type="component" value="Chromosome 8"/>
</dbReference>
<protein>
    <submittedName>
        <fullName evidence="2">Uncharacterized protein</fullName>
    </submittedName>
</protein>
<evidence type="ECO:0000313" key="3">
    <source>
        <dbReference type="Proteomes" id="UP000026915"/>
    </source>
</evidence>
<dbReference type="HOGENOM" id="CLU_2643045_0_0_1"/>
<dbReference type="STRING" id="3641.A0A061FKP1"/>
<dbReference type="InParanoid" id="A0A061FKP1"/>
<proteinExistence type="predicted"/>
<dbReference type="eggNOG" id="KOG4673">
    <property type="taxonomic scope" value="Eukaryota"/>
</dbReference>
<evidence type="ECO:0000256" key="1">
    <source>
        <dbReference type="SAM" id="Coils"/>
    </source>
</evidence>
<keyword evidence="3" id="KW-1185">Reference proteome</keyword>
<name>A0A061FKP1_THECC</name>
<accession>A0A061FKP1</accession>
<sequence>MHAPSKEAEALAEECANNEARTVLESCLGQAEEREAMLVQTLDELRQTLSRKEQQAVFREDMLCRNIEDLQKRYQLR</sequence>
<reference evidence="2 3" key="1">
    <citation type="journal article" date="2013" name="Genome Biol.">
        <title>The genome sequence of the most widely cultivated cacao type and its use to identify candidate genes regulating pod color.</title>
        <authorList>
            <person name="Motamayor J.C."/>
            <person name="Mockaitis K."/>
            <person name="Schmutz J."/>
            <person name="Haiminen N."/>
            <person name="Iii D.L."/>
            <person name="Cornejo O."/>
            <person name="Findley S.D."/>
            <person name="Zheng P."/>
            <person name="Utro F."/>
            <person name="Royaert S."/>
            <person name="Saski C."/>
            <person name="Jenkins J."/>
            <person name="Podicheti R."/>
            <person name="Zhao M."/>
            <person name="Scheffler B.E."/>
            <person name="Stack J.C."/>
            <person name="Feltus F.A."/>
            <person name="Mustiga G.M."/>
            <person name="Amores F."/>
            <person name="Phillips W."/>
            <person name="Marelli J.P."/>
            <person name="May G.D."/>
            <person name="Shapiro H."/>
            <person name="Ma J."/>
            <person name="Bustamante C.D."/>
            <person name="Schnell R.J."/>
            <person name="Main D."/>
            <person name="Gilbert D."/>
            <person name="Parida L."/>
            <person name="Kuhn D.N."/>
        </authorList>
    </citation>
    <scope>NUCLEOTIDE SEQUENCE [LARGE SCALE GENOMIC DNA]</scope>
    <source>
        <strain evidence="3">cv. Matina 1-6</strain>
    </source>
</reference>
<dbReference type="PANTHER" id="PTHR47347">
    <property type="entry name" value="GOLGIN CANDIDATE 5"/>
    <property type="match status" value="1"/>
</dbReference>
<evidence type="ECO:0000313" key="2">
    <source>
        <dbReference type="EMBL" id="EOY15069.1"/>
    </source>
</evidence>
<dbReference type="AlphaFoldDB" id="A0A061FKP1"/>